<protein>
    <recommendedName>
        <fullName evidence="3">GH18 domain-containing protein</fullName>
    </recommendedName>
</protein>
<proteinExistence type="predicted"/>
<organism evidence="4 5">
    <name type="scientific">Candidatus Gottesmanbacteria bacterium RIFCSPHIGHO2_01_FULL_47_48</name>
    <dbReference type="NCBI Taxonomy" id="1798381"/>
    <lineage>
        <taxon>Bacteria</taxon>
        <taxon>Candidatus Gottesmaniibacteriota</taxon>
    </lineage>
</organism>
<reference evidence="4 5" key="1">
    <citation type="journal article" date="2016" name="Nat. Commun.">
        <title>Thousands of microbial genomes shed light on interconnected biogeochemical processes in an aquifer system.</title>
        <authorList>
            <person name="Anantharaman K."/>
            <person name="Brown C.T."/>
            <person name="Hug L.A."/>
            <person name="Sharon I."/>
            <person name="Castelle C.J."/>
            <person name="Probst A.J."/>
            <person name="Thomas B.C."/>
            <person name="Singh A."/>
            <person name="Wilkins M.J."/>
            <person name="Karaoz U."/>
            <person name="Brodie E.L."/>
            <person name="Williams K.H."/>
            <person name="Hubbard S.S."/>
            <person name="Banfield J.F."/>
        </authorList>
    </citation>
    <scope>NUCLEOTIDE SEQUENCE [LARGE SCALE GENOMIC DNA]</scope>
</reference>
<dbReference type="Pfam" id="PF00704">
    <property type="entry name" value="Glyco_hydro_18"/>
    <property type="match status" value="1"/>
</dbReference>
<dbReference type="GO" id="GO:0008061">
    <property type="term" value="F:chitin binding"/>
    <property type="evidence" value="ECO:0007669"/>
    <property type="project" value="InterPro"/>
</dbReference>
<evidence type="ECO:0000259" key="3">
    <source>
        <dbReference type="PROSITE" id="PS51910"/>
    </source>
</evidence>
<keyword evidence="2" id="KW-0326">Glycosidase</keyword>
<feature type="domain" description="GH18" evidence="3">
    <location>
        <begin position="55"/>
        <end position="394"/>
    </location>
</feature>
<dbReference type="STRING" id="1798381.A2721_01505"/>
<dbReference type="PANTHER" id="PTHR46290">
    <property type="entry name" value="DI-N-ACETYLCHITOBIASE"/>
    <property type="match status" value="1"/>
</dbReference>
<dbReference type="Gene3D" id="3.20.20.80">
    <property type="entry name" value="Glycosidases"/>
    <property type="match status" value="1"/>
</dbReference>
<dbReference type="EMBL" id="MFJK01000014">
    <property type="protein sequence ID" value="OGG18444.1"/>
    <property type="molecule type" value="Genomic_DNA"/>
</dbReference>
<dbReference type="InterPro" id="IPR011583">
    <property type="entry name" value="Chitinase_II/V-like_cat"/>
</dbReference>
<dbReference type="InterPro" id="IPR051887">
    <property type="entry name" value="GH18_Domain-Containing"/>
</dbReference>
<comment type="caution">
    <text evidence="4">The sequence shown here is derived from an EMBL/GenBank/DDBJ whole genome shotgun (WGS) entry which is preliminary data.</text>
</comment>
<dbReference type="Proteomes" id="UP000177871">
    <property type="component" value="Unassembled WGS sequence"/>
</dbReference>
<accession>A0A1F6A1F9</accession>
<dbReference type="PANTHER" id="PTHR46290:SF1">
    <property type="entry name" value="DI-N-ACETYLCHITOBIASE"/>
    <property type="match status" value="1"/>
</dbReference>
<dbReference type="InterPro" id="IPR001223">
    <property type="entry name" value="Glyco_hydro18_cat"/>
</dbReference>
<dbReference type="InterPro" id="IPR017853">
    <property type="entry name" value="GH"/>
</dbReference>
<dbReference type="SUPFAM" id="SSF51445">
    <property type="entry name" value="(Trans)glycosidases"/>
    <property type="match status" value="1"/>
</dbReference>
<sequence>MPSFFKQILIGLTVGALTSLPFIWYTSSHSQEVRSTVSPSLNTNQILSSHAELSKEIAGFYPYWNLSKVSEVDLTNLTTVYYFALDLNGDGTWNQDDPGISKLRTANYQLLKEKVLRNGTRWGLTIVNLSADSIAKNISNPVRQQTIIKNTIKMMKQENFQDLNIDLEYAGDPDDNLKKSFTRFVQNMTQAVKAQIPDSRVSIDFFADTYEKPRIYDLTAMSSLVDHVIIMGYDFHRLSSLTAGPVAPLFGKEKYKYDITTSVAGYQKFIPPSKIILGVPFYGYEWPTLDNQKGAFTISSLHGPEISSYARSLETATKNHASVNFDDESKSVWFSYFDTDYKTWRQVWFENQRSLGLKFDLVNDAGLGGIAIFALGYDGGSAKPLWDEVKLKFP</sequence>
<name>A0A1F6A1F9_9BACT</name>
<dbReference type="GO" id="GO:0016798">
    <property type="term" value="F:hydrolase activity, acting on glycosyl bonds"/>
    <property type="evidence" value="ECO:0007669"/>
    <property type="project" value="UniProtKB-KW"/>
</dbReference>
<keyword evidence="1" id="KW-0378">Hydrolase</keyword>
<dbReference type="GO" id="GO:0009313">
    <property type="term" value="P:oligosaccharide catabolic process"/>
    <property type="evidence" value="ECO:0007669"/>
    <property type="project" value="TreeGrafter"/>
</dbReference>
<dbReference type="AlphaFoldDB" id="A0A1F6A1F9"/>
<evidence type="ECO:0000256" key="1">
    <source>
        <dbReference type="ARBA" id="ARBA00022801"/>
    </source>
</evidence>
<gene>
    <name evidence="4" type="ORF">A2721_01505</name>
</gene>
<dbReference type="PROSITE" id="PS51910">
    <property type="entry name" value="GH18_2"/>
    <property type="match status" value="1"/>
</dbReference>
<dbReference type="InterPro" id="IPR029070">
    <property type="entry name" value="Chitinase_insertion_sf"/>
</dbReference>
<evidence type="ECO:0000313" key="5">
    <source>
        <dbReference type="Proteomes" id="UP000177871"/>
    </source>
</evidence>
<evidence type="ECO:0000313" key="4">
    <source>
        <dbReference type="EMBL" id="OGG18444.1"/>
    </source>
</evidence>
<evidence type="ECO:0000256" key="2">
    <source>
        <dbReference type="ARBA" id="ARBA00023295"/>
    </source>
</evidence>
<dbReference type="Gene3D" id="3.10.50.10">
    <property type="match status" value="1"/>
</dbReference>
<dbReference type="SMART" id="SM00636">
    <property type="entry name" value="Glyco_18"/>
    <property type="match status" value="1"/>
</dbReference>